<dbReference type="GO" id="GO:0016020">
    <property type="term" value="C:membrane"/>
    <property type="evidence" value="ECO:0007669"/>
    <property type="project" value="UniProtKB-SubCell"/>
</dbReference>
<evidence type="ECO:0000256" key="2">
    <source>
        <dbReference type="ARBA" id="ARBA00008432"/>
    </source>
</evidence>
<dbReference type="GO" id="GO:0015112">
    <property type="term" value="F:nitrate transmembrane transporter activity"/>
    <property type="evidence" value="ECO:0007669"/>
    <property type="project" value="InterPro"/>
</dbReference>
<dbReference type="Proteomes" id="UP000198949">
    <property type="component" value="Unassembled WGS sequence"/>
</dbReference>
<feature type="transmembrane region" description="Helical" evidence="6">
    <location>
        <begin position="181"/>
        <end position="206"/>
    </location>
</feature>
<feature type="transmembrane region" description="Helical" evidence="6">
    <location>
        <begin position="226"/>
        <end position="243"/>
    </location>
</feature>
<evidence type="ECO:0000256" key="3">
    <source>
        <dbReference type="ARBA" id="ARBA00022692"/>
    </source>
</evidence>
<organism evidence="7 8">
    <name type="scientific">Glycomyces harbinensis</name>
    <dbReference type="NCBI Taxonomy" id="58114"/>
    <lineage>
        <taxon>Bacteria</taxon>
        <taxon>Bacillati</taxon>
        <taxon>Actinomycetota</taxon>
        <taxon>Actinomycetes</taxon>
        <taxon>Glycomycetales</taxon>
        <taxon>Glycomycetaceae</taxon>
        <taxon>Glycomyces</taxon>
    </lineage>
</organism>
<proteinExistence type="inferred from homology"/>
<dbReference type="AlphaFoldDB" id="A0A1G7CZ40"/>
<evidence type="ECO:0000313" key="7">
    <source>
        <dbReference type="EMBL" id="SDE44602.1"/>
    </source>
</evidence>
<keyword evidence="8" id="KW-1185">Reference proteome</keyword>
<comment type="similarity">
    <text evidence="2">Belongs to the major facilitator superfamily. Nitrate/nitrite porter (TC 2.A.1.8) family.</text>
</comment>
<dbReference type="CDD" id="cd17341">
    <property type="entry name" value="MFS_NRT2_like"/>
    <property type="match status" value="1"/>
</dbReference>
<feature type="transmembrane region" description="Helical" evidence="6">
    <location>
        <begin position="329"/>
        <end position="348"/>
    </location>
</feature>
<sequence length="477" mass="51381">MPLPECGAMTATLTQPTGTAPGRKGWITDWRPDDEAFWKSTGRKVARRNLLWSVLAEHLGFSVWVMFSIITPYLAAAGFEFTVSQLFWLTAVPNLVGSFLRIPYTAAVAVFGGRNWTIISAALLVIPTTLLAYCLMTPGTPYWLFIVAGVAAGFGGGNFASSMANISFFYPERYRGTALGVNAAGGNIGVPAVQFVGPFVIAVGVLGASQGVNEAGADIWLHNVPLLWMLLALFAAVMAWRYMDNLSVSRTRIREQVPALARKHTWIMSVLYIGTFGSFIGYSFAFPLVIKIEFPEFSSLWLAALGPLVGSISRPFGGWLADKWAGAPITSLSFILMGAGVLGAIAGIDTGSFALFFVSFMVLFLMSGVANGSTYRSIPAIFQAEATATAGRETSEAEVLQAKKLTAAALGWISAIGAFGGFLINQGFRISNEQTGSVVIAMYVFLGGYVVFLALNWWFYQRKVFVDQAPSLAYAKV</sequence>
<evidence type="ECO:0000256" key="5">
    <source>
        <dbReference type="ARBA" id="ARBA00023136"/>
    </source>
</evidence>
<keyword evidence="4 6" id="KW-1133">Transmembrane helix</keyword>
<feature type="transmembrane region" description="Helical" evidence="6">
    <location>
        <begin position="142"/>
        <end position="160"/>
    </location>
</feature>
<evidence type="ECO:0000256" key="6">
    <source>
        <dbReference type="SAM" id="Phobius"/>
    </source>
</evidence>
<accession>A0A1G7CZ40</accession>
<feature type="transmembrane region" description="Helical" evidence="6">
    <location>
        <begin position="86"/>
        <end position="104"/>
    </location>
</feature>
<dbReference type="InterPro" id="IPR011701">
    <property type="entry name" value="MFS"/>
</dbReference>
<keyword evidence="5 6" id="KW-0472">Membrane</keyword>
<keyword evidence="3 6" id="KW-0812">Transmembrane</keyword>
<feature type="transmembrane region" description="Helical" evidence="6">
    <location>
        <begin position="116"/>
        <end position="136"/>
    </location>
</feature>
<dbReference type="Pfam" id="PF07690">
    <property type="entry name" value="MFS_1"/>
    <property type="match status" value="1"/>
</dbReference>
<evidence type="ECO:0000256" key="1">
    <source>
        <dbReference type="ARBA" id="ARBA00004141"/>
    </source>
</evidence>
<dbReference type="InterPro" id="IPR036259">
    <property type="entry name" value="MFS_trans_sf"/>
</dbReference>
<dbReference type="InterPro" id="IPR044772">
    <property type="entry name" value="NO3_transporter"/>
</dbReference>
<feature type="transmembrane region" description="Helical" evidence="6">
    <location>
        <begin position="354"/>
        <end position="372"/>
    </location>
</feature>
<dbReference type="Gene3D" id="1.20.1250.20">
    <property type="entry name" value="MFS general substrate transporter like domains"/>
    <property type="match status" value="1"/>
</dbReference>
<protein>
    <submittedName>
        <fullName evidence="7">MFS transporter, NNP family, nitrate/nitrite transporter</fullName>
    </submittedName>
</protein>
<comment type="subcellular location">
    <subcellularLocation>
        <location evidence="1">Membrane</location>
        <topology evidence="1">Multi-pass membrane protein</topology>
    </subcellularLocation>
</comment>
<dbReference type="OrthoDB" id="9771451at2"/>
<dbReference type="EMBL" id="FNAD01000022">
    <property type="protein sequence ID" value="SDE44602.1"/>
    <property type="molecule type" value="Genomic_DNA"/>
</dbReference>
<feature type="transmembrane region" description="Helical" evidence="6">
    <location>
        <begin position="50"/>
        <end position="74"/>
    </location>
</feature>
<feature type="transmembrane region" description="Helical" evidence="6">
    <location>
        <begin position="405"/>
        <end position="424"/>
    </location>
</feature>
<feature type="transmembrane region" description="Helical" evidence="6">
    <location>
        <begin position="436"/>
        <end position="459"/>
    </location>
</feature>
<dbReference type="SUPFAM" id="SSF103473">
    <property type="entry name" value="MFS general substrate transporter"/>
    <property type="match status" value="1"/>
</dbReference>
<dbReference type="STRING" id="58114.SAMN05216270_1228"/>
<gene>
    <name evidence="7" type="ORF">SAMN05216270_1228</name>
</gene>
<evidence type="ECO:0000256" key="4">
    <source>
        <dbReference type="ARBA" id="ARBA00022989"/>
    </source>
</evidence>
<evidence type="ECO:0000313" key="8">
    <source>
        <dbReference type="Proteomes" id="UP000198949"/>
    </source>
</evidence>
<feature type="transmembrane region" description="Helical" evidence="6">
    <location>
        <begin position="264"/>
        <end position="285"/>
    </location>
</feature>
<dbReference type="PANTHER" id="PTHR23515">
    <property type="entry name" value="HIGH-AFFINITY NITRATE TRANSPORTER 2.3"/>
    <property type="match status" value="1"/>
</dbReference>
<reference evidence="8" key="1">
    <citation type="submission" date="2016-10" db="EMBL/GenBank/DDBJ databases">
        <authorList>
            <person name="Varghese N."/>
            <person name="Submissions S."/>
        </authorList>
    </citation>
    <scope>NUCLEOTIDE SEQUENCE [LARGE SCALE GENOMIC DNA]</scope>
    <source>
        <strain evidence="8">CGMCC 4.3516</strain>
    </source>
</reference>
<name>A0A1G7CZ40_9ACTN</name>